<dbReference type="Pfam" id="PF00120">
    <property type="entry name" value="Gln-synt_C"/>
    <property type="match status" value="1"/>
</dbReference>
<dbReference type="InterPro" id="IPR040577">
    <property type="entry name" value="Gln-synt_C"/>
</dbReference>
<gene>
    <name evidence="6" type="ORF">OLX77_01685</name>
</gene>
<feature type="domain" description="GS catalytic" evidence="5">
    <location>
        <begin position="185"/>
        <end position="608"/>
    </location>
</feature>
<dbReference type="Pfam" id="PF18318">
    <property type="entry name" value="Gln-synt_C-ter"/>
    <property type="match status" value="1"/>
</dbReference>
<comment type="caution">
    <text evidence="6">The sequence shown here is derived from an EMBL/GenBank/DDBJ whole genome shotgun (WGS) entry which is preliminary data.</text>
</comment>
<dbReference type="InterPro" id="IPR022147">
    <property type="entry name" value="GSIII_N"/>
</dbReference>
<dbReference type="GO" id="GO:0006542">
    <property type="term" value="P:glutamine biosynthetic process"/>
    <property type="evidence" value="ECO:0007669"/>
    <property type="project" value="InterPro"/>
</dbReference>
<evidence type="ECO:0000259" key="5">
    <source>
        <dbReference type="PROSITE" id="PS51987"/>
    </source>
</evidence>
<accession>A0A9X4MCC8</accession>
<keyword evidence="7" id="KW-1185">Reference proteome</keyword>
<protein>
    <submittedName>
        <fullName evidence="6">Glutamine synthetase III</fullName>
    </submittedName>
</protein>
<evidence type="ECO:0000256" key="1">
    <source>
        <dbReference type="PROSITE-ProRule" id="PRU01330"/>
    </source>
</evidence>
<feature type="domain" description="GS beta-grasp" evidence="4">
    <location>
        <begin position="78"/>
        <end position="172"/>
    </location>
</feature>
<dbReference type="GO" id="GO:0004356">
    <property type="term" value="F:glutamine synthetase activity"/>
    <property type="evidence" value="ECO:0007669"/>
    <property type="project" value="InterPro"/>
</dbReference>
<evidence type="ECO:0000313" key="6">
    <source>
        <dbReference type="EMBL" id="MDG4474871.1"/>
    </source>
</evidence>
<dbReference type="Pfam" id="PF12437">
    <property type="entry name" value="GSIII_N"/>
    <property type="match status" value="1"/>
</dbReference>
<dbReference type="InterPro" id="IPR014746">
    <property type="entry name" value="Gln_synth/guanido_kin_cat_dom"/>
</dbReference>
<dbReference type="InterPro" id="IPR008146">
    <property type="entry name" value="Gln_synth_cat_dom"/>
</dbReference>
<dbReference type="AlphaFoldDB" id="A0A9X4MCC8"/>
<dbReference type="Gene3D" id="1.20.120.1560">
    <property type="match status" value="1"/>
</dbReference>
<proteinExistence type="inferred from homology"/>
<dbReference type="PROSITE" id="PS51986">
    <property type="entry name" value="GS_BETA_GRASP"/>
    <property type="match status" value="1"/>
</dbReference>
<sequence>MSDNCTCGCGNDYDQTLMTVPELFGTNVFNNKTMKERLPKETYKALQKTITTGSSLPPDVASVVANAMKDWAIEKGASHYTHWFQPLTGTTAEKHDSFISPTDDGGVIMEFSGKQLIQGEPDASSFPSGGLRVTFEARGYTAWDCTSPAFLKEDESGDVTLCIPTAFCSYKGEALDKKTPLLRSMSVVAKQALRVLKAMGNTTSSIVSSTVGAEQEYFLVEKEYYLQRLDLMTCGRSLFGAPAPKGQELEDQYFGAIKDRVSSYMKDLDIELWKMGISSKTKHNEVAPAQFEMAPVFTTTNMATDHNQLVMETMQKVALRHGMVCLLHEKPYAGVNGSGKHNNWSLSTDDGINLLDPGQTPEDNAQFLVFISALIKAVDTHADIMRATCGSSGNDHRLGANEAPPAIISIFLGQELSDVLEKLAKGEKICKKGACQTLKIGVDSLPELPKDNTDRNRTSPFAFTGNKFEFRMVGSAQSIAGPNVALNTIAAEALEEIAVRLEKAKDVNKEIQAILKDAMTKHGRIIFNGNNYSAEWAKEAEKRGLPNTRNTVDALKAFISPKAIKLFGKYNVLSKDELHSRYDIYVEQYAKHINIEALTAIQMTKRQFIPAAIQFVAELGASLAAAGKYGSVQKGLLEEVGKHLEAAGKKVAKLEVETKKAQGISDVAKQGAAYRDKVFPAMTDLRGDIDALEAIMPDTLWPVPTYSDLLFNL</sequence>
<dbReference type="Gene3D" id="3.30.590.10">
    <property type="entry name" value="Glutamine synthetase/guanido kinase, catalytic domain"/>
    <property type="match status" value="1"/>
</dbReference>
<evidence type="ECO:0000259" key="4">
    <source>
        <dbReference type="PROSITE" id="PS51986"/>
    </source>
</evidence>
<feature type="coiled-coil region" evidence="3">
    <location>
        <begin position="494"/>
        <end position="521"/>
    </location>
</feature>
<dbReference type="SUPFAM" id="SSF55931">
    <property type="entry name" value="Glutamine synthetase/guanido kinase"/>
    <property type="match status" value="1"/>
</dbReference>
<keyword evidence="3" id="KW-0175">Coiled coil</keyword>
<evidence type="ECO:0000256" key="2">
    <source>
        <dbReference type="RuleBase" id="RU000384"/>
    </source>
</evidence>
<dbReference type="Proteomes" id="UP001154240">
    <property type="component" value="Unassembled WGS sequence"/>
</dbReference>
<reference evidence="6" key="1">
    <citation type="journal article" date="2022" name="bioRxiv">
        <title>Thiovibrio frasassiensisgen. nov., sp. nov., an autotrophic, elemental sulfur disproportionating bacterium isolated from sulfidic karst sediment, and proposal of Thiovibrionaceae fam. nov.</title>
        <authorList>
            <person name="Aronson H."/>
            <person name="Thomas C."/>
            <person name="Bhattacharyya M."/>
            <person name="Eckstein S."/>
            <person name="Jensen S."/>
            <person name="Barco R."/>
            <person name="Macalady J."/>
            <person name="Amend J."/>
        </authorList>
    </citation>
    <scope>NUCLEOTIDE SEQUENCE</scope>
    <source>
        <strain evidence="6">RS19-109</strain>
    </source>
</reference>
<name>A0A9X4MCC8_9BACT</name>
<evidence type="ECO:0000256" key="3">
    <source>
        <dbReference type="SAM" id="Coils"/>
    </source>
</evidence>
<dbReference type="PROSITE" id="PS00181">
    <property type="entry name" value="GLNA_ATP"/>
    <property type="match status" value="1"/>
</dbReference>
<dbReference type="PROSITE" id="PS51987">
    <property type="entry name" value="GS_CATALYTIC"/>
    <property type="match status" value="1"/>
</dbReference>
<evidence type="ECO:0000313" key="7">
    <source>
        <dbReference type="Proteomes" id="UP001154240"/>
    </source>
</evidence>
<dbReference type="PANTHER" id="PTHR42974">
    <property type="entry name" value="GLUTAMINE SYNTHETASE"/>
    <property type="match status" value="1"/>
</dbReference>
<reference evidence="6" key="2">
    <citation type="submission" date="2022-10" db="EMBL/GenBank/DDBJ databases">
        <authorList>
            <person name="Aronson H.S."/>
        </authorList>
    </citation>
    <scope>NUCLEOTIDE SEQUENCE</scope>
    <source>
        <strain evidence="6">RS19-109</strain>
    </source>
</reference>
<dbReference type="InterPro" id="IPR027303">
    <property type="entry name" value="Gln_synth_gly_rich_site"/>
</dbReference>
<dbReference type="InterPro" id="IPR052725">
    <property type="entry name" value="GS_Type-3"/>
</dbReference>
<organism evidence="6 7">
    <name type="scientific">Thiovibrio frasassiensis</name>
    <dbReference type="NCBI Taxonomy" id="2984131"/>
    <lineage>
        <taxon>Bacteria</taxon>
        <taxon>Pseudomonadati</taxon>
        <taxon>Thermodesulfobacteriota</taxon>
        <taxon>Desulfobulbia</taxon>
        <taxon>Desulfobulbales</taxon>
        <taxon>Thiovibrionaceae</taxon>
        <taxon>Thiovibrio</taxon>
    </lineage>
</organism>
<dbReference type="EMBL" id="JAPHEH010000001">
    <property type="protein sequence ID" value="MDG4474871.1"/>
    <property type="molecule type" value="Genomic_DNA"/>
</dbReference>
<comment type="similarity">
    <text evidence="1 2">Belongs to the glutamine synthetase family.</text>
</comment>
<dbReference type="SMART" id="SM01230">
    <property type="entry name" value="Gln-synt_C"/>
    <property type="match status" value="1"/>
</dbReference>
<dbReference type="PANTHER" id="PTHR42974:SF1">
    <property type="entry name" value="TYPE-3 GLUTAMINE SYNTHETASE"/>
    <property type="match status" value="1"/>
</dbReference>
<dbReference type="InterPro" id="IPR008147">
    <property type="entry name" value="Gln_synt_N"/>
</dbReference>